<feature type="transmembrane region" description="Helical" evidence="1">
    <location>
        <begin position="323"/>
        <end position="352"/>
    </location>
</feature>
<organism evidence="2 3">
    <name type="scientific">Roseimaritima ulvae</name>
    <dbReference type="NCBI Taxonomy" id="980254"/>
    <lineage>
        <taxon>Bacteria</taxon>
        <taxon>Pseudomonadati</taxon>
        <taxon>Planctomycetota</taxon>
        <taxon>Planctomycetia</taxon>
        <taxon>Pirellulales</taxon>
        <taxon>Pirellulaceae</taxon>
        <taxon>Roseimaritima</taxon>
    </lineage>
</organism>
<reference evidence="2 3" key="1">
    <citation type="submission" date="2019-08" db="EMBL/GenBank/DDBJ databases">
        <title>Deep-cultivation of Planctomycetes and their phenomic and genomic characterization uncovers novel biology.</title>
        <authorList>
            <person name="Wiegand S."/>
            <person name="Jogler M."/>
            <person name="Boedeker C."/>
            <person name="Pinto D."/>
            <person name="Vollmers J."/>
            <person name="Rivas-Marin E."/>
            <person name="Kohn T."/>
            <person name="Peeters S.H."/>
            <person name="Heuer A."/>
            <person name="Rast P."/>
            <person name="Oberbeckmann S."/>
            <person name="Bunk B."/>
            <person name="Jeske O."/>
            <person name="Meyerdierks A."/>
            <person name="Storesund J.E."/>
            <person name="Kallscheuer N."/>
            <person name="Luecker S."/>
            <person name="Lage O.M."/>
            <person name="Pohl T."/>
            <person name="Merkel B.J."/>
            <person name="Hornburger P."/>
            <person name="Mueller R.-W."/>
            <person name="Bruemmer F."/>
            <person name="Labrenz M."/>
            <person name="Spormann A.M."/>
            <person name="Op den Camp H."/>
            <person name="Overmann J."/>
            <person name="Amann R."/>
            <person name="Jetten M.S.M."/>
            <person name="Mascher T."/>
            <person name="Medema M.H."/>
            <person name="Devos D.P."/>
            <person name="Kaster A.-K."/>
            <person name="Ovreas L."/>
            <person name="Rohde M."/>
            <person name="Galperin M.Y."/>
            <person name="Jogler C."/>
        </authorList>
    </citation>
    <scope>NUCLEOTIDE SEQUENCE [LARGE SCALE GENOMIC DNA]</scope>
    <source>
        <strain evidence="2 3">UC8</strain>
    </source>
</reference>
<name>A0A5B9QVB6_9BACT</name>
<evidence type="ECO:0000256" key="1">
    <source>
        <dbReference type="SAM" id="Phobius"/>
    </source>
</evidence>
<dbReference type="Proteomes" id="UP000325286">
    <property type="component" value="Chromosome"/>
</dbReference>
<dbReference type="AlphaFoldDB" id="A0A5B9QVB6"/>
<dbReference type="KEGG" id="rul:UC8_50300"/>
<protein>
    <recommendedName>
        <fullName evidence="4">Oligosaccharide repeat unit polymerase</fullName>
    </recommendedName>
</protein>
<evidence type="ECO:0000313" key="2">
    <source>
        <dbReference type="EMBL" id="QEG42987.1"/>
    </source>
</evidence>
<feature type="transmembrane region" description="Helical" evidence="1">
    <location>
        <begin position="282"/>
        <end position="303"/>
    </location>
</feature>
<feature type="transmembrane region" description="Helical" evidence="1">
    <location>
        <begin position="47"/>
        <end position="63"/>
    </location>
</feature>
<dbReference type="EMBL" id="CP042914">
    <property type="protein sequence ID" value="QEG42987.1"/>
    <property type="molecule type" value="Genomic_DNA"/>
</dbReference>
<sequence length="367" mass="41164">MWRAYVLTFIAFATLVVLYRVLSTKRRVENFQYRTFVLASHATYVKAWFVTAAIVVLNCSILFKQAGYRLPLLSGMSLDATQYLLYRNGLSEGMNPSIANFNAHLLVPMLVFLSFFCIRRNAIRFRLGSVLLLLLAACFALNRSFLPVSIMISFFSFVACRELPIRNLSKMAMGIVVLGVVSLALVVYSTKSSLTIAGQKMSDRLVHGQWLGMPMYLYYFEDYKITPKTFVHPKIRSVLAMEVPPTPGRELMEYYNPASAQNGTAGTIPTFFIGEAYAVGGWLAVGISVVYVSFVLWGFSFAFDMLPKNHITCCLYGWVAYKVSAGLVCGISAFLVSALTAVLLTLMVYVFVYDSHVRSHRIEKNEL</sequence>
<evidence type="ECO:0000313" key="3">
    <source>
        <dbReference type="Proteomes" id="UP000325286"/>
    </source>
</evidence>
<feature type="transmembrane region" description="Helical" evidence="1">
    <location>
        <begin position="98"/>
        <end position="118"/>
    </location>
</feature>
<evidence type="ECO:0008006" key="4">
    <source>
        <dbReference type="Google" id="ProtNLM"/>
    </source>
</evidence>
<keyword evidence="1" id="KW-0472">Membrane</keyword>
<proteinExistence type="predicted"/>
<keyword evidence="1" id="KW-0812">Transmembrane</keyword>
<gene>
    <name evidence="2" type="ORF">UC8_50300</name>
</gene>
<keyword evidence="1" id="KW-1133">Transmembrane helix</keyword>
<accession>A0A5B9QVB6</accession>
<keyword evidence="3" id="KW-1185">Reference proteome</keyword>
<feature type="transmembrane region" description="Helical" evidence="1">
    <location>
        <begin position="130"/>
        <end position="159"/>
    </location>
</feature>
<feature type="transmembrane region" description="Helical" evidence="1">
    <location>
        <begin position="171"/>
        <end position="190"/>
    </location>
</feature>